<evidence type="ECO:0000256" key="1">
    <source>
        <dbReference type="SAM" id="Coils"/>
    </source>
</evidence>
<dbReference type="RefSeq" id="XP_052943701.1">
    <property type="nucleotide sequence ID" value="XM_053090175.1"/>
</dbReference>
<dbReference type="EMBL" id="JAKWFO010000008">
    <property type="protein sequence ID" value="KAI9633924.1"/>
    <property type="molecule type" value="Genomic_DNA"/>
</dbReference>
<evidence type="ECO:0000256" key="2">
    <source>
        <dbReference type="SAM" id="MobiDB-lite"/>
    </source>
</evidence>
<reference evidence="3" key="1">
    <citation type="journal article" date="2022" name="G3 (Bethesda)">
        <title>High quality genome of the basidiomycete yeast Dioszegia hungarica PDD-24b-2 isolated from cloud water.</title>
        <authorList>
            <person name="Jarrige D."/>
            <person name="Haridas S."/>
            <person name="Bleykasten-Grosshans C."/>
            <person name="Joly M."/>
            <person name="Nadalig T."/>
            <person name="Sancelme M."/>
            <person name="Vuilleumier S."/>
            <person name="Grigoriev I.V."/>
            <person name="Amato P."/>
            <person name="Bringel F."/>
        </authorList>
    </citation>
    <scope>NUCLEOTIDE SEQUENCE</scope>
    <source>
        <strain evidence="3">PDD-24b-2</strain>
    </source>
</reference>
<evidence type="ECO:0000313" key="3">
    <source>
        <dbReference type="EMBL" id="KAI9633924.1"/>
    </source>
</evidence>
<proteinExistence type="predicted"/>
<keyword evidence="1" id="KW-0175">Coiled coil</keyword>
<accession>A0AA38H7T2</accession>
<feature type="compositionally biased region" description="Acidic residues" evidence="2">
    <location>
        <begin position="87"/>
        <end position="97"/>
    </location>
</feature>
<evidence type="ECO:0000313" key="4">
    <source>
        <dbReference type="Proteomes" id="UP001164286"/>
    </source>
</evidence>
<feature type="compositionally biased region" description="Basic residues" evidence="2">
    <location>
        <begin position="443"/>
        <end position="452"/>
    </location>
</feature>
<organism evidence="3 4">
    <name type="scientific">Dioszegia hungarica</name>
    <dbReference type="NCBI Taxonomy" id="4972"/>
    <lineage>
        <taxon>Eukaryota</taxon>
        <taxon>Fungi</taxon>
        <taxon>Dikarya</taxon>
        <taxon>Basidiomycota</taxon>
        <taxon>Agaricomycotina</taxon>
        <taxon>Tremellomycetes</taxon>
        <taxon>Tremellales</taxon>
        <taxon>Bulleribasidiaceae</taxon>
        <taxon>Dioszegia</taxon>
    </lineage>
</organism>
<sequence length="642" mass="68903">MDHSTLASAVAAHNHQAFLDPALAQEDIDAATAEIINASIRNAAQAHAAAAAEAEAEAQAAEAVVAEAVAEAALNSDSVIDPSLLDPEPEGDAEQLDEAAKPVAGPSTLPPQPNLHYPLVRPQRDDNTPYPEEHVFPTKAEFDVWMAAESSWCHYVQRRITNPEKRADERAKARDRAHERKLAGEVISKFPGGLRLIRIAMTPEEAAREPPLKKRNRSRTSAVVHKITYTCHHAGKYESQHNSDLPQERQRMNTKVSVKCGCMSRVVMNEMEDGEIKVAFWWKHNGHDPFADNEAETYRLPQPVNDWLVTQFNKGKEPHDILALLNVKEDVKAERIRRAEALAAGEPVADEDEDLPPIMAYGLNIKYPDLYNRYRKVGPPLRRKKAEAGGSGSGASTPLVEGAEKVATKKGRKRKVQQDDEDGDGLAAEEGPGNGKAGGAKASRPKRAKGKGKAAQAEEAGGEEVVLGDLMSDAEAAHEGQSGVEAGTDQQLYLAEEFNFADLDDSLHHLGGPSASIGPVDTASQVGHLPAGTSSDLLGSDMAMIDPSLSTPTSSLPVPHIEPSHADMLRAAVAATATARLLLDNSDGHGHAGGAHQGGGGEGEGAMLHGDAQGGMMDEEETTRMTEELEKLANEITSTWRH</sequence>
<feature type="compositionally biased region" description="Gly residues" evidence="2">
    <location>
        <begin position="591"/>
        <end position="604"/>
    </location>
</feature>
<keyword evidence="4" id="KW-1185">Reference proteome</keyword>
<dbReference type="AlphaFoldDB" id="A0AA38H7T2"/>
<name>A0AA38H7T2_9TREE</name>
<protein>
    <submittedName>
        <fullName evidence="3">Uncharacterized protein</fullName>
    </submittedName>
</protein>
<dbReference type="Proteomes" id="UP001164286">
    <property type="component" value="Unassembled WGS sequence"/>
</dbReference>
<comment type="caution">
    <text evidence="3">The sequence shown here is derived from an EMBL/GenBank/DDBJ whole genome shotgun (WGS) entry which is preliminary data.</text>
</comment>
<dbReference type="GeneID" id="77729380"/>
<gene>
    <name evidence="3" type="ORF">MKK02DRAFT_38596</name>
</gene>
<feature type="coiled-coil region" evidence="1">
    <location>
        <begin position="44"/>
        <end position="71"/>
    </location>
</feature>
<feature type="region of interest" description="Disordered" evidence="2">
    <location>
        <begin position="585"/>
        <end position="612"/>
    </location>
</feature>
<feature type="region of interest" description="Disordered" evidence="2">
    <location>
        <begin position="382"/>
        <end position="462"/>
    </location>
</feature>
<feature type="region of interest" description="Disordered" evidence="2">
    <location>
        <begin position="79"/>
        <end position="126"/>
    </location>
</feature>